<evidence type="ECO:0000256" key="1">
    <source>
        <dbReference type="ARBA" id="ARBA00008814"/>
    </source>
</evidence>
<dbReference type="EMBL" id="BMFK01000001">
    <property type="protein sequence ID" value="GGE70103.1"/>
    <property type="molecule type" value="Genomic_DNA"/>
</dbReference>
<dbReference type="PANTHER" id="PTHR30535:SF34">
    <property type="entry name" value="MOLYBDATE-BINDING PROTEIN MOLA"/>
    <property type="match status" value="1"/>
</dbReference>
<comment type="similarity">
    <text evidence="1">Belongs to the bacterial solute-binding protein 8 family.</text>
</comment>
<sequence>MKKKSILMLVVVMMMTLVFAACGKKESEEASTSAKEEKKTAEIKVKDFTDREIVFKEHPKNIAALSSGDVDIIHALGGTIVGRPSSKVPLASEELEKATQIGNLHQPNFEKIASVQADVLIANSGFEKHVATVEQGKTKVFLSATNSVEDLQKSITTYGQMLGKEDKAKELVTSIDDKLKSVKQEKKVRSLLVYGAPGTYMAALPTSLSGDILEKVGGENIAKDYEATKEFPQYAQLSVERVVESNPEVVYLITHGDPEAVKKAFEEEMKKNAGWKNLDAVKNNKVVILPSHLFGTNPGTKINDAIDFMANSIKEVAK</sequence>
<protein>
    <submittedName>
        <fullName evidence="4">Iron-hydroxamate ABC transporter substrate-binding protein</fullName>
    </submittedName>
</protein>
<feature type="domain" description="Fe/B12 periplasmic-binding" evidence="3">
    <location>
        <begin position="61"/>
        <end position="317"/>
    </location>
</feature>
<evidence type="ECO:0000313" key="4">
    <source>
        <dbReference type="EMBL" id="GGE70103.1"/>
    </source>
</evidence>
<evidence type="ECO:0000259" key="3">
    <source>
        <dbReference type="PROSITE" id="PS50983"/>
    </source>
</evidence>
<reference evidence="4" key="2">
    <citation type="submission" date="2020-09" db="EMBL/GenBank/DDBJ databases">
        <authorList>
            <person name="Sun Q."/>
            <person name="Zhou Y."/>
        </authorList>
    </citation>
    <scope>NUCLEOTIDE SEQUENCE</scope>
    <source>
        <strain evidence="4">CGMCC 1.12698</strain>
    </source>
</reference>
<name>A0A917EPT7_9BACI</name>
<dbReference type="InterPro" id="IPR002491">
    <property type="entry name" value="ABC_transptr_periplasmic_BD"/>
</dbReference>
<keyword evidence="5" id="KW-1185">Reference proteome</keyword>
<dbReference type="Gene3D" id="3.40.50.1980">
    <property type="entry name" value="Nitrogenase molybdenum iron protein domain"/>
    <property type="match status" value="2"/>
</dbReference>
<dbReference type="Proteomes" id="UP000605259">
    <property type="component" value="Unassembled WGS sequence"/>
</dbReference>
<feature type="signal peptide" evidence="2">
    <location>
        <begin position="1"/>
        <end position="20"/>
    </location>
</feature>
<dbReference type="Pfam" id="PF01497">
    <property type="entry name" value="Peripla_BP_2"/>
    <property type="match status" value="1"/>
</dbReference>
<dbReference type="InterPro" id="IPR050902">
    <property type="entry name" value="ABC_Transporter_SBP"/>
</dbReference>
<evidence type="ECO:0000313" key="5">
    <source>
        <dbReference type="Proteomes" id="UP000605259"/>
    </source>
</evidence>
<dbReference type="PROSITE" id="PS50983">
    <property type="entry name" value="FE_B12_PBP"/>
    <property type="match status" value="1"/>
</dbReference>
<dbReference type="AlphaFoldDB" id="A0A917EPT7"/>
<proteinExistence type="inferred from homology"/>
<comment type="caution">
    <text evidence="4">The sequence shown here is derived from an EMBL/GenBank/DDBJ whole genome shotgun (WGS) entry which is preliminary data.</text>
</comment>
<evidence type="ECO:0000256" key="2">
    <source>
        <dbReference type="SAM" id="SignalP"/>
    </source>
</evidence>
<gene>
    <name evidence="4" type="ORF">GCM10007140_20110</name>
</gene>
<organism evidence="4 5">
    <name type="scientific">Priestia taiwanensis</name>
    <dbReference type="NCBI Taxonomy" id="1347902"/>
    <lineage>
        <taxon>Bacteria</taxon>
        <taxon>Bacillati</taxon>
        <taxon>Bacillota</taxon>
        <taxon>Bacilli</taxon>
        <taxon>Bacillales</taxon>
        <taxon>Bacillaceae</taxon>
        <taxon>Priestia</taxon>
    </lineage>
</organism>
<dbReference type="PANTHER" id="PTHR30535">
    <property type="entry name" value="VITAMIN B12-BINDING PROTEIN"/>
    <property type="match status" value="1"/>
</dbReference>
<keyword evidence="2" id="KW-0732">Signal</keyword>
<dbReference type="GO" id="GO:0071281">
    <property type="term" value="P:cellular response to iron ion"/>
    <property type="evidence" value="ECO:0007669"/>
    <property type="project" value="TreeGrafter"/>
</dbReference>
<feature type="chain" id="PRO_5036918982" evidence="2">
    <location>
        <begin position="21"/>
        <end position="318"/>
    </location>
</feature>
<accession>A0A917EPT7</accession>
<dbReference type="PROSITE" id="PS51257">
    <property type="entry name" value="PROKAR_LIPOPROTEIN"/>
    <property type="match status" value="1"/>
</dbReference>
<dbReference type="SUPFAM" id="SSF53807">
    <property type="entry name" value="Helical backbone' metal receptor"/>
    <property type="match status" value="1"/>
</dbReference>
<reference evidence="4" key="1">
    <citation type="journal article" date="2014" name="Int. J. Syst. Evol. Microbiol.">
        <title>Complete genome sequence of Corynebacterium casei LMG S-19264T (=DSM 44701T), isolated from a smear-ripened cheese.</title>
        <authorList>
            <consortium name="US DOE Joint Genome Institute (JGI-PGF)"/>
            <person name="Walter F."/>
            <person name="Albersmeier A."/>
            <person name="Kalinowski J."/>
            <person name="Ruckert C."/>
        </authorList>
    </citation>
    <scope>NUCLEOTIDE SEQUENCE</scope>
    <source>
        <strain evidence="4">CGMCC 1.12698</strain>
    </source>
</reference>